<gene>
    <name evidence="1" type="ORF">SEPMUDRAFT_105520</name>
</gene>
<dbReference type="GeneID" id="27897718"/>
<dbReference type="RefSeq" id="XP_016763355.1">
    <property type="nucleotide sequence ID" value="XM_016900581.1"/>
</dbReference>
<dbReference type="OrthoDB" id="3648651at2759"/>
<proteinExistence type="predicted"/>
<evidence type="ECO:0000313" key="2">
    <source>
        <dbReference type="Proteomes" id="UP000016931"/>
    </source>
</evidence>
<reference evidence="1 2" key="1">
    <citation type="journal article" date="2012" name="PLoS Pathog.">
        <title>Diverse lifestyles and strategies of plant pathogenesis encoded in the genomes of eighteen Dothideomycetes fungi.</title>
        <authorList>
            <person name="Ohm R.A."/>
            <person name="Feau N."/>
            <person name="Henrissat B."/>
            <person name="Schoch C.L."/>
            <person name="Horwitz B.A."/>
            <person name="Barry K.W."/>
            <person name="Condon B.J."/>
            <person name="Copeland A.C."/>
            <person name="Dhillon B."/>
            <person name="Glaser F."/>
            <person name="Hesse C.N."/>
            <person name="Kosti I."/>
            <person name="LaButti K."/>
            <person name="Lindquist E.A."/>
            <person name="Lucas S."/>
            <person name="Salamov A.A."/>
            <person name="Bradshaw R.E."/>
            <person name="Ciuffetti L."/>
            <person name="Hamelin R.C."/>
            <person name="Kema G.H.J."/>
            <person name="Lawrence C."/>
            <person name="Scott J.A."/>
            <person name="Spatafora J.W."/>
            <person name="Turgeon B.G."/>
            <person name="de Wit P.J.G.M."/>
            <person name="Zhong S."/>
            <person name="Goodwin S.B."/>
            <person name="Grigoriev I.V."/>
        </authorList>
    </citation>
    <scope>NUCLEOTIDE SEQUENCE [LARGE SCALE GENOMIC DNA]</scope>
    <source>
        <strain evidence="1 2">SO2202</strain>
    </source>
</reference>
<keyword evidence="2" id="KW-1185">Reference proteome</keyword>
<evidence type="ECO:0000313" key="1">
    <source>
        <dbReference type="EMBL" id="EMF15234.1"/>
    </source>
</evidence>
<organism evidence="1 2">
    <name type="scientific">Sphaerulina musiva (strain SO2202)</name>
    <name type="common">Poplar stem canker fungus</name>
    <name type="synonym">Septoria musiva</name>
    <dbReference type="NCBI Taxonomy" id="692275"/>
    <lineage>
        <taxon>Eukaryota</taxon>
        <taxon>Fungi</taxon>
        <taxon>Dikarya</taxon>
        <taxon>Ascomycota</taxon>
        <taxon>Pezizomycotina</taxon>
        <taxon>Dothideomycetes</taxon>
        <taxon>Dothideomycetidae</taxon>
        <taxon>Mycosphaerellales</taxon>
        <taxon>Mycosphaerellaceae</taxon>
        <taxon>Sphaerulina</taxon>
    </lineage>
</organism>
<sequence>MIGDSNTPLDMPPPGEDMLQFYMKRAYARTEPAPPAELTPVQGLDFDEKLRLERAIAKSDKLMHDAQTQLDRPSLAPFELTPLEQAEEDSAKAKQYNRSLNDKIHNHKLTNSTHLCEEVVIIIGELEPKKLVFHSRLPVRAKSVSSTTLRPSLIPKLADLGACSPAYERSKSFFTTLDKSHK</sequence>
<dbReference type="Proteomes" id="UP000016931">
    <property type="component" value="Unassembled WGS sequence"/>
</dbReference>
<protein>
    <submittedName>
        <fullName evidence="1">Uncharacterized protein</fullName>
    </submittedName>
</protein>
<dbReference type="HOGENOM" id="CLU_1482883_0_0_1"/>
<dbReference type="AlphaFoldDB" id="M3DBJ4"/>
<name>M3DBJ4_SPHMS</name>
<accession>M3DBJ4</accession>
<dbReference type="EMBL" id="KB456261">
    <property type="protein sequence ID" value="EMF15234.1"/>
    <property type="molecule type" value="Genomic_DNA"/>
</dbReference>